<keyword evidence="7 14" id="KW-1133">Transmembrane helix</keyword>
<dbReference type="SUPFAM" id="SSF47170">
    <property type="entry name" value="Aspartate receptor, ligand-binding domain"/>
    <property type="match status" value="1"/>
</dbReference>
<sequence length="556" mass="58758">MSRRINDIRIHGVIIAALVAFVAMLLVVAGLGLAADRNARQSLDTLGRISDAQLNSINRADGLLSQTLLAMEMASNQIMVGRMRQANEQIAVASERIAAAEESFQRFVATPRSLQGDALGDTLIEDFNVVLALAHQQLEVIDGMDINGFSELRETMVEPVARLAESMAAFTHYALGHVSTLQAEAEAQGQRFWLVSALVLGVAVLMTLLLYIGLRRTLIAPLQLAVAHLDAIAKADLTQPLPASGRSEVGRLFAAMATMQQNLVAIVGGVRDGSREIHHGSREIAGGNAELSSRTEQQAASIEETAASMEEMTATVKQNADNARQASVLAAEASTTAERGGAVVERVVLTMQGISQSSQKVADITSVIDSIAFQTNILALNASVEAARAGEQGRGFAVVAGEVRNLASRSGDAAKQIRALIDASATQVREGASLVEAAGQTMTEVVTAVRRVTDIMDEISAASQEQSDGIEQVSRAVGQMDEVTQQNAALVQQAAAAAASLEEQANRLEEAVAVFKISTYGEPARPVQTLAAPLPVSRPPATRAPASAAQEEWEAF</sequence>
<dbReference type="PROSITE" id="PS50885">
    <property type="entry name" value="HAMP"/>
    <property type="match status" value="1"/>
</dbReference>
<evidence type="ECO:0000256" key="1">
    <source>
        <dbReference type="ARBA" id="ARBA00004429"/>
    </source>
</evidence>
<comment type="subcellular location">
    <subcellularLocation>
        <location evidence="1">Cell inner membrane</location>
        <topology evidence="1">Multi-pass membrane protein</topology>
    </subcellularLocation>
</comment>
<keyword evidence="9 11" id="KW-0807">Transducer</keyword>
<evidence type="ECO:0000256" key="5">
    <source>
        <dbReference type="ARBA" id="ARBA00022519"/>
    </source>
</evidence>
<keyword evidence="18" id="KW-1185">Reference proteome</keyword>
<evidence type="ECO:0000256" key="8">
    <source>
        <dbReference type="ARBA" id="ARBA00023136"/>
    </source>
</evidence>
<dbReference type="CDD" id="cd11386">
    <property type="entry name" value="MCP_signal"/>
    <property type="match status" value="1"/>
</dbReference>
<dbReference type="InterPro" id="IPR051310">
    <property type="entry name" value="MCP_chemotaxis"/>
</dbReference>
<name>A0ABT2EFA8_9GAMM</name>
<dbReference type="InterPro" id="IPR003122">
    <property type="entry name" value="Tar_rcpt_lig-bd"/>
</dbReference>
<dbReference type="Pfam" id="PF00015">
    <property type="entry name" value="MCPsignal"/>
    <property type="match status" value="1"/>
</dbReference>
<evidence type="ECO:0000256" key="9">
    <source>
        <dbReference type="ARBA" id="ARBA00023224"/>
    </source>
</evidence>
<dbReference type="PROSITE" id="PS50111">
    <property type="entry name" value="CHEMOTAXIS_TRANSDUC_2"/>
    <property type="match status" value="1"/>
</dbReference>
<dbReference type="SMART" id="SM00304">
    <property type="entry name" value="HAMP"/>
    <property type="match status" value="1"/>
</dbReference>
<reference evidence="17" key="1">
    <citation type="submission" date="2021-11" db="EMBL/GenBank/DDBJ databases">
        <title>Halomonas sp., isolated from a coastal aquaculture zone in Dongshan Bay.</title>
        <authorList>
            <person name="Lin W."/>
        </authorList>
    </citation>
    <scope>NUCLEOTIDE SEQUENCE</scope>
    <source>
        <strain evidence="17">Yzlin-01</strain>
    </source>
</reference>
<dbReference type="PANTHER" id="PTHR43531:SF14">
    <property type="entry name" value="METHYL-ACCEPTING CHEMOTAXIS PROTEIN I-RELATED"/>
    <property type="match status" value="1"/>
</dbReference>
<evidence type="ECO:0000256" key="4">
    <source>
        <dbReference type="ARBA" id="ARBA00022500"/>
    </source>
</evidence>
<evidence type="ECO:0000259" key="15">
    <source>
        <dbReference type="PROSITE" id="PS50111"/>
    </source>
</evidence>
<dbReference type="SUPFAM" id="SSF58104">
    <property type="entry name" value="Methyl-accepting chemotaxis protein (MCP) signaling domain"/>
    <property type="match status" value="1"/>
</dbReference>
<feature type="compositionally biased region" description="Low complexity" evidence="13">
    <location>
        <begin position="539"/>
        <end position="549"/>
    </location>
</feature>
<evidence type="ECO:0000256" key="6">
    <source>
        <dbReference type="ARBA" id="ARBA00022692"/>
    </source>
</evidence>
<dbReference type="PRINTS" id="PR00260">
    <property type="entry name" value="CHEMTRNSDUCR"/>
</dbReference>
<keyword evidence="6 14" id="KW-0812">Transmembrane</keyword>
<dbReference type="Gene3D" id="1.20.120.30">
    <property type="entry name" value="Aspartate receptor, ligand-binding domain"/>
    <property type="match status" value="1"/>
</dbReference>
<keyword evidence="12" id="KW-0175">Coiled coil</keyword>
<feature type="coiled-coil region" evidence="12">
    <location>
        <begin position="491"/>
        <end position="518"/>
    </location>
</feature>
<evidence type="ECO:0000259" key="16">
    <source>
        <dbReference type="PROSITE" id="PS50885"/>
    </source>
</evidence>
<evidence type="ECO:0000256" key="10">
    <source>
        <dbReference type="ARBA" id="ARBA00029447"/>
    </source>
</evidence>
<dbReference type="Proteomes" id="UP001165542">
    <property type="component" value="Unassembled WGS sequence"/>
</dbReference>
<keyword evidence="4" id="KW-0145">Chemotaxis</keyword>
<comment type="caution">
    <text evidence="17">The sequence shown here is derived from an EMBL/GenBank/DDBJ whole genome shotgun (WGS) entry which is preliminary data.</text>
</comment>
<evidence type="ECO:0000256" key="13">
    <source>
        <dbReference type="SAM" id="MobiDB-lite"/>
    </source>
</evidence>
<dbReference type="InterPro" id="IPR004090">
    <property type="entry name" value="Chemotax_Me-accpt_rcpt"/>
</dbReference>
<dbReference type="RefSeq" id="WP_259036773.1">
    <property type="nucleotide sequence ID" value="NZ_JAJISC010000006.1"/>
</dbReference>
<feature type="transmembrane region" description="Helical" evidence="14">
    <location>
        <begin position="12"/>
        <end position="35"/>
    </location>
</feature>
<dbReference type="SMART" id="SM00283">
    <property type="entry name" value="MA"/>
    <property type="match status" value="1"/>
</dbReference>
<feature type="region of interest" description="Disordered" evidence="13">
    <location>
        <begin position="535"/>
        <end position="556"/>
    </location>
</feature>
<protein>
    <submittedName>
        <fullName evidence="17">Methyl-accepting chemotaxis protein</fullName>
    </submittedName>
</protein>
<feature type="domain" description="HAMP" evidence="16">
    <location>
        <begin position="216"/>
        <end position="268"/>
    </location>
</feature>
<evidence type="ECO:0000313" key="18">
    <source>
        <dbReference type="Proteomes" id="UP001165542"/>
    </source>
</evidence>
<evidence type="ECO:0000313" key="17">
    <source>
        <dbReference type="EMBL" id="MCS2610266.1"/>
    </source>
</evidence>
<dbReference type="Pfam" id="PF02203">
    <property type="entry name" value="TarH"/>
    <property type="match status" value="1"/>
</dbReference>
<keyword evidence="2" id="KW-1003">Cell membrane</keyword>
<proteinExistence type="inferred from homology"/>
<evidence type="ECO:0000256" key="7">
    <source>
        <dbReference type="ARBA" id="ARBA00022989"/>
    </source>
</evidence>
<dbReference type="PANTHER" id="PTHR43531">
    <property type="entry name" value="PROTEIN ICFG"/>
    <property type="match status" value="1"/>
</dbReference>
<evidence type="ECO:0000256" key="11">
    <source>
        <dbReference type="PROSITE-ProRule" id="PRU00284"/>
    </source>
</evidence>
<feature type="domain" description="Methyl-accepting transducer" evidence="15">
    <location>
        <begin position="273"/>
        <end position="502"/>
    </location>
</feature>
<dbReference type="CDD" id="cd06225">
    <property type="entry name" value="HAMP"/>
    <property type="match status" value="1"/>
</dbReference>
<evidence type="ECO:0000256" key="12">
    <source>
        <dbReference type="SAM" id="Coils"/>
    </source>
</evidence>
<dbReference type="EMBL" id="JAJISC010000006">
    <property type="protein sequence ID" value="MCS2610266.1"/>
    <property type="molecule type" value="Genomic_DNA"/>
</dbReference>
<evidence type="ECO:0000256" key="2">
    <source>
        <dbReference type="ARBA" id="ARBA00022475"/>
    </source>
</evidence>
<feature type="transmembrane region" description="Helical" evidence="14">
    <location>
        <begin position="192"/>
        <end position="214"/>
    </location>
</feature>
<dbReference type="InterPro" id="IPR003660">
    <property type="entry name" value="HAMP_dom"/>
</dbReference>
<dbReference type="InterPro" id="IPR035440">
    <property type="entry name" value="4HB_MCP_dom_sf"/>
</dbReference>
<keyword evidence="8 14" id="KW-0472">Membrane</keyword>
<comment type="similarity">
    <text evidence="10">Belongs to the methyl-accepting chemotaxis (MCP) protein family.</text>
</comment>
<evidence type="ECO:0000256" key="3">
    <source>
        <dbReference type="ARBA" id="ARBA00022481"/>
    </source>
</evidence>
<accession>A0ABT2EFA8</accession>
<evidence type="ECO:0000256" key="14">
    <source>
        <dbReference type="SAM" id="Phobius"/>
    </source>
</evidence>
<dbReference type="InterPro" id="IPR004089">
    <property type="entry name" value="MCPsignal_dom"/>
</dbReference>
<dbReference type="Pfam" id="PF00672">
    <property type="entry name" value="HAMP"/>
    <property type="match status" value="1"/>
</dbReference>
<gene>
    <name evidence="17" type="ORF">LLY24_13160</name>
</gene>
<organism evidence="17 18">
    <name type="scientific">Halomonas dongshanensis</name>
    <dbReference type="NCBI Taxonomy" id="2890835"/>
    <lineage>
        <taxon>Bacteria</taxon>
        <taxon>Pseudomonadati</taxon>
        <taxon>Pseudomonadota</taxon>
        <taxon>Gammaproteobacteria</taxon>
        <taxon>Oceanospirillales</taxon>
        <taxon>Halomonadaceae</taxon>
        <taxon>Halomonas</taxon>
    </lineage>
</organism>
<dbReference type="Gene3D" id="1.10.287.950">
    <property type="entry name" value="Methyl-accepting chemotaxis protein"/>
    <property type="match status" value="1"/>
</dbReference>
<keyword evidence="3" id="KW-0488">Methylation</keyword>
<keyword evidence="5" id="KW-0997">Cell inner membrane</keyword>